<dbReference type="KEGG" id="ftj:FTUN_7532"/>
<evidence type="ECO:0000313" key="3">
    <source>
        <dbReference type="Proteomes" id="UP000503447"/>
    </source>
</evidence>
<dbReference type="Gene3D" id="3.40.50.150">
    <property type="entry name" value="Vaccinia Virus protein VP39"/>
    <property type="match status" value="1"/>
</dbReference>
<dbReference type="InterPro" id="IPR029063">
    <property type="entry name" value="SAM-dependent_MTases_sf"/>
</dbReference>
<dbReference type="PANTHER" id="PTHR43861:SF6">
    <property type="entry name" value="METHYLTRANSFERASE TYPE 11"/>
    <property type="match status" value="1"/>
</dbReference>
<reference evidence="3" key="1">
    <citation type="submission" date="2020-05" db="EMBL/GenBank/DDBJ databases">
        <title>Frigoriglobus tundricola gen. nov., sp. nov., a psychrotolerant cellulolytic planctomycete of the family Gemmataceae with two divergent copies of 16S rRNA gene.</title>
        <authorList>
            <person name="Kulichevskaya I.S."/>
            <person name="Ivanova A.A."/>
            <person name="Naumoff D.G."/>
            <person name="Beletsky A.V."/>
            <person name="Rijpstra W.I.C."/>
            <person name="Sinninghe Damste J.S."/>
            <person name="Mardanov A.V."/>
            <person name="Ravin N.V."/>
            <person name="Dedysh S.N."/>
        </authorList>
    </citation>
    <scope>NUCLEOTIDE SEQUENCE [LARGE SCALE GENOMIC DNA]</scope>
    <source>
        <strain evidence="3">PL17</strain>
    </source>
</reference>
<dbReference type="SUPFAM" id="SSF53335">
    <property type="entry name" value="S-adenosyl-L-methionine-dependent methyltransferases"/>
    <property type="match status" value="1"/>
</dbReference>
<evidence type="ECO:0000256" key="1">
    <source>
        <dbReference type="SAM" id="Coils"/>
    </source>
</evidence>
<evidence type="ECO:0000313" key="2">
    <source>
        <dbReference type="EMBL" id="QJW99909.1"/>
    </source>
</evidence>
<organism evidence="2 3">
    <name type="scientific">Frigoriglobus tundricola</name>
    <dbReference type="NCBI Taxonomy" id="2774151"/>
    <lineage>
        <taxon>Bacteria</taxon>
        <taxon>Pseudomonadati</taxon>
        <taxon>Planctomycetota</taxon>
        <taxon>Planctomycetia</taxon>
        <taxon>Gemmatales</taxon>
        <taxon>Gemmataceae</taxon>
        <taxon>Frigoriglobus</taxon>
    </lineage>
</organism>
<dbReference type="PANTHER" id="PTHR43861">
    <property type="entry name" value="TRANS-ACONITATE 2-METHYLTRANSFERASE-RELATED"/>
    <property type="match status" value="1"/>
</dbReference>
<dbReference type="CDD" id="cd02440">
    <property type="entry name" value="AdoMet_MTases"/>
    <property type="match status" value="1"/>
</dbReference>
<name>A0A6M5Z0P8_9BACT</name>
<dbReference type="AlphaFoldDB" id="A0A6M5Z0P8"/>
<evidence type="ECO:0008006" key="4">
    <source>
        <dbReference type="Google" id="ProtNLM"/>
    </source>
</evidence>
<dbReference type="Proteomes" id="UP000503447">
    <property type="component" value="Chromosome"/>
</dbReference>
<dbReference type="RefSeq" id="WP_171474785.1">
    <property type="nucleotide sequence ID" value="NZ_CP053452.2"/>
</dbReference>
<feature type="coiled-coil region" evidence="1">
    <location>
        <begin position="333"/>
        <end position="360"/>
    </location>
</feature>
<dbReference type="EMBL" id="CP053452">
    <property type="protein sequence ID" value="QJW99909.1"/>
    <property type="molecule type" value="Genomic_DNA"/>
</dbReference>
<proteinExistence type="predicted"/>
<gene>
    <name evidence="2" type="ORF">FTUN_7532</name>
</gene>
<keyword evidence="1" id="KW-0175">Coiled coil</keyword>
<accession>A0A6M5Z0P8</accession>
<protein>
    <recommendedName>
        <fullName evidence="4">Methyltransferase type 11 domain-containing protein</fullName>
    </recommendedName>
</protein>
<keyword evidence="3" id="KW-1185">Reference proteome</keyword>
<sequence>MDDRGTSAVIAHETDREGPVCWCGERGLRPFSPAYALCTTCGTLVARHGLTPEAAAVADDDRAFYGKDYWLSHQTNDLGNPDITRRARTDLSDRCMHWLRTLMGYKAPPARVLEIGCAHGGFVALLRWAGYDATGLELSPWVVDYARETFGVPVLLGPVEAQPVAEGSLDAIVLNDVVEHLPDPRATLAACARLLKPDGVLVVQMPSYPEGASFEQLRAGNSPFLHLMDGKEHLNLFSPRAARLLFERLGFSAIEFVRAHFDVHDMYVIAGRLPLVRTDPEALARTMMTPEQRVKLAWLDLLGEVELLQADRAARLDVIQRLDAECAARLDVIQRLEGAARQARADAAAARSECERLVGELRTRAATGSLTRKLMGLPRRAARYLKRSMRPRSVG</sequence>
<dbReference type="Pfam" id="PF13489">
    <property type="entry name" value="Methyltransf_23"/>
    <property type="match status" value="1"/>
</dbReference>